<dbReference type="Proteomes" id="UP001165283">
    <property type="component" value="Unassembled WGS sequence"/>
</dbReference>
<dbReference type="EMBL" id="JAGSOV010000045">
    <property type="protein sequence ID" value="MCO1657684.1"/>
    <property type="molecule type" value="Genomic_DNA"/>
</dbReference>
<accession>A0ABT1A3U7</accession>
<dbReference type="PANTHER" id="PTHR12110:SF41">
    <property type="entry name" value="INOSOSE DEHYDRATASE"/>
    <property type="match status" value="1"/>
</dbReference>
<dbReference type="InterPro" id="IPR050312">
    <property type="entry name" value="IolE/XylAMocC-like"/>
</dbReference>
<reference evidence="2" key="1">
    <citation type="submission" date="2021-04" db="EMBL/GenBank/DDBJ databases">
        <title>Pseudonocardia sp. nov., isolated from sandy soil of mangrove forest.</title>
        <authorList>
            <person name="Zan Z."/>
            <person name="Huang R."/>
            <person name="Liu W."/>
        </authorList>
    </citation>
    <scope>NUCLEOTIDE SEQUENCE</scope>
    <source>
        <strain evidence="2">S2-4</strain>
    </source>
</reference>
<comment type="caution">
    <text evidence="2">The sequence shown here is derived from an EMBL/GenBank/DDBJ whole genome shotgun (WGS) entry which is preliminary data.</text>
</comment>
<dbReference type="InterPro" id="IPR013022">
    <property type="entry name" value="Xyl_isomerase-like_TIM-brl"/>
</dbReference>
<dbReference type="SUPFAM" id="SSF51658">
    <property type="entry name" value="Xylose isomerase-like"/>
    <property type="match status" value="1"/>
</dbReference>
<dbReference type="Gene3D" id="3.20.20.150">
    <property type="entry name" value="Divalent-metal-dependent TIM barrel enzymes"/>
    <property type="match status" value="1"/>
</dbReference>
<dbReference type="InterPro" id="IPR036237">
    <property type="entry name" value="Xyl_isomerase-like_sf"/>
</dbReference>
<evidence type="ECO:0000313" key="2">
    <source>
        <dbReference type="EMBL" id="MCO1657684.1"/>
    </source>
</evidence>
<gene>
    <name evidence="2" type="ORF">KDL28_21725</name>
</gene>
<dbReference type="PANTHER" id="PTHR12110">
    <property type="entry name" value="HYDROXYPYRUVATE ISOMERASE"/>
    <property type="match status" value="1"/>
</dbReference>
<protein>
    <submittedName>
        <fullName evidence="2">TIM barrel protein</fullName>
    </submittedName>
</protein>
<dbReference type="RefSeq" id="WP_252441335.1">
    <property type="nucleotide sequence ID" value="NZ_JAGSOV010000045.1"/>
</dbReference>
<sequence length="289" mass="30402">MFTDRIAGAPISWGVCEVPGWGHQLAPELVLTQMRELGLTATEFGPEGFLPAEPQARTGVLRAHGLSAVGGFVPALLHDADHDPLPAVERELDAFTAAGAATLVLAASSGADGYDARPDLDDAAWRTLLGNLDRVAELARRRGVTAVLHPHVGTMVETGAEVERVLVGSAVPLCLDTGHLLIGGSDPLALAKAVPDRIAHTHLKDVDAATAARVRAGEITYTDAVREGMYRPLGRGDVDIAGIVGVLEAHGYRGWYVLEQDTILTAAPTGEGPLADVRASVEFLRGIDR</sequence>
<feature type="domain" description="Xylose isomerase-like TIM barrel" evidence="1">
    <location>
        <begin position="34"/>
        <end position="285"/>
    </location>
</feature>
<dbReference type="Pfam" id="PF01261">
    <property type="entry name" value="AP_endonuc_2"/>
    <property type="match status" value="1"/>
</dbReference>
<organism evidence="2 3">
    <name type="scientific">Pseudonocardia humida</name>
    <dbReference type="NCBI Taxonomy" id="2800819"/>
    <lineage>
        <taxon>Bacteria</taxon>
        <taxon>Bacillati</taxon>
        <taxon>Actinomycetota</taxon>
        <taxon>Actinomycetes</taxon>
        <taxon>Pseudonocardiales</taxon>
        <taxon>Pseudonocardiaceae</taxon>
        <taxon>Pseudonocardia</taxon>
    </lineage>
</organism>
<proteinExistence type="predicted"/>
<evidence type="ECO:0000313" key="3">
    <source>
        <dbReference type="Proteomes" id="UP001165283"/>
    </source>
</evidence>
<name>A0ABT1A3U7_9PSEU</name>
<keyword evidence="3" id="KW-1185">Reference proteome</keyword>
<evidence type="ECO:0000259" key="1">
    <source>
        <dbReference type="Pfam" id="PF01261"/>
    </source>
</evidence>